<evidence type="ECO:0000313" key="2">
    <source>
        <dbReference type="Proteomes" id="UP000006048"/>
    </source>
</evidence>
<dbReference type="EMBL" id="CP002959">
    <property type="protein sequence ID" value="AFM12307.1"/>
    <property type="molecule type" value="Genomic_DNA"/>
</dbReference>
<keyword evidence="2" id="KW-1185">Reference proteome</keyword>
<dbReference type="Proteomes" id="UP000006048">
    <property type="component" value="Chromosome"/>
</dbReference>
<accession>I4B4V0</accession>
<dbReference type="Pfam" id="PF04299">
    <property type="entry name" value="FMN_bind_2"/>
    <property type="match status" value="1"/>
</dbReference>
<reference evidence="1 2" key="1">
    <citation type="submission" date="2012-06" db="EMBL/GenBank/DDBJ databases">
        <title>The complete chromosome of genome of Turneriella parva DSM 21527.</title>
        <authorList>
            <consortium name="US DOE Joint Genome Institute (JGI-PGF)"/>
            <person name="Lucas S."/>
            <person name="Han J."/>
            <person name="Lapidus A."/>
            <person name="Bruce D."/>
            <person name="Goodwin L."/>
            <person name="Pitluck S."/>
            <person name="Peters L."/>
            <person name="Kyrpides N."/>
            <person name="Mavromatis K."/>
            <person name="Ivanova N."/>
            <person name="Mikhailova N."/>
            <person name="Chertkov O."/>
            <person name="Detter J.C."/>
            <person name="Tapia R."/>
            <person name="Han C."/>
            <person name="Land M."/>
            <person name="Hauser L."/>
            <person name="Markowitz V."/>
            <person name="Cheng J.-F."/>
            <person name="Hugenholtz P."/>
            <person name="Woyke T."/>
            <person name="Wu D."/>
            <person name="Gronow S."/>
            <person name="Wellnitz S."/>
            <person name="Brambilla E."/>
            <person name="Klenk H.-P."/>
            <person name="Eisen J.A."/>
        </authorList>
    </citation>
    <scope>NUCLEOTIDE SEQUENCE [LARGE SCALE GENOMIC DNA]</scope>
    <source>
        <strain evidence="2">ATCC BAA-1111 / DSM 21527 / NCTC 11395 / H</strain>
    </source>
</reference>
<dbReference type="PANTHER" id="PTHR35802:SF1">
    <property type="entry name" value="PROTEASE SYNTHASE AND SPORULATION PROTEIN PAI 2"/>
    <property type="match status" value="1"/>
</dbReference>
<dbReference type="STRING" id="869212.Turpa_1659"/>
<gene>
    <name evidence="1" type="ordered locus">Turpa_1659</name>
</gene>
<dbReference type="PIRSF" id="PIRSF010372">
    <property type="entry name" value="PaiB"/>
    <property type="match status" value="1"/>
</dbReference>
<dbReference type="Gene3D" id="2.30.110.10">
    <property type="entry name" value="Electron Transport, Fmn-binding Protein, Chain A"/>
    <property type="match status" value="1"/>
</dbReference>
<name>I4B4V0_TURPD</name>
<dbReference type="HOGENOM" id="CLU_065853_0_1_12"/>
<dbReference type="AlphaFoldDB" id="I4B4V0"/>
<proteinExistence type="predicted"/>
<dbReference type="SUPFAM" id="SSF50475">
    <property type="entry name" value="FMN-binding split barrel"/>
    <property type="match status" value="1"/>
</dbReference>
<organism evidence="1 2">
    <name type="scientific">Turneriella parva (strain ATCC BAA-1111 / DSM 21527 / NCTC 11395 / H)</name>
    <name type="common">Leptospira parva</name>
    <dbReference type="NCBI Taxonomy" id="869212"/>
    <lineage>
        <taxon>Bacteria</taxon>
        <taxon>Pseudomonadati</taxon>
        <taxon>Spirochaetota</taxon>
        <taxon>Spirochaetia</taxon>
        <taxon>Leptospirales</taxon>
        <taxon>Leptospiraceae</taxon>
        <taxon>Turneriella</taxon>
    </lineage>
</organism>
<protein>
    <submittedName>
        <fullName evidence="1">Negative transcriptional regulator, PaiB family</fullName>
    </submittedName>
</protein>
<dbReference type="OrthoDB" id="9794948at2"/>
<dbReference type="RefSeq" id="WP_014802818.1">
    <property type="nucleotide sequence ID" value="NC_018020.1"/>
</dbReference>
<dbReference type="InterPro" id="IPR007396">
    <property type="entry name" value="TR_PAI2-type"/>
</dbReference>
<dbReference type="InterPro" id="IPR012349">
    <property type="entry name" value="Split_barrel_FMN-bd"/>
</dbReference>
<dbReference type="KEGG" id="tpx:Turpa_1659"/>
<sequence>MYTPAAFALNDMDLIKQLVRDYGFATLVAQRGDDFEATHVPLLWRDSVLIGHLARANDFFTEGQRVLAVFQGPHAYISPAWYEELPAVPTWNYIAIHVHGRLFAESDSAAAAQLEAMVKQYEGKSSAYDYLALPEDYRSKMQKGIRAFRIEIERVEAKAKLSQNHSPDRVQRVIAQLEKSADTTAQQLAQYMRRWARPD</sequence>
<dbReference type="PANTHER" id="PTHR35802">
    <property type="entry name" value="PROTEASE SYNTHASE AND SPORULATION PROTEIN PAI 2"/>
    <property type="match status" value="1"/>
</dbReference>
<evidence type="ECO:0000313" key="1">
    <source>
        <dbReference type="EMBL" id="AFM12307.1"/>
    </source>
</evidence>